<dbReference type="STRING" id="576118.SAMN05216216_104102"/>
<keyword evidence="8" id="KW-0170">Cobalt</keyword>
<feature type="domain" description="3-dehydroquinate synthase C-terminal" evidence="10">
    <location>
        <begin position="173"/>
        <end position="312"/>
    </location>
</feature>
<dbReference type="PANTHER" id="PTHR43622:SF7">
    <property type="entry name" value="3-DEHYDROQUINATE SYNTHASE, CHLOROPLASTIC"/>
    <property type="match status" value="1"/>
</dbReference>
<evidence type="ECO:0000256" key="3">
    <source>
        <dbReference type="ARBA" id="ARBA00022605"/>
    </source>
</evidence>
<dbReference type="GO" id="GO:0008652">
    <property type="term" value="P:amino acid biosynthetic process"/>
    <property type="evidence" value="ECO:0007669"/>
    <property type="project" value="UniProtKB-KW"/>
</dbReference>
<dbReference type="PIRSF" id="PIRSF001455">
    <property type="entry name" value="DHQ_synth"/>
    <property type="match status" value="1"/>
</dbReference>
<dbReference type="CDD" id="cd08195">
    <property type="entry name" value="DHQS"/>
    <property type="match status" value="1"/>
</dbReference>
<evidence type="ECO:0000256" key="6">
    <source>
        <dbReference type="ARBA" id="ARBA00023141"/>
    </source>
</evidence>
<organism evidence="11 12">
    <name type="scientific">Lacicoccus qingdaonensis</name>
    <dbReference type="NCBI Taxonomy" id="576118"/>
    <lineage>
        <taxon>Bacteria</taxon>
        <taxon>Bacillati</taxon>
        <taxon>Bacillota</taxon>
        <taxon>Bacilli</taxon>
        <taxon>Bacillales</taxon>
        <taxon>Salinicoccaceae</taxon>
        <taxon>Lacicoccus</taxon>
    </lineage>
</organism>
<dbReference type="SUPFAM" id="SSF56796">
    <property type="entry name" value="Dehydroquinate synthase-like"/>
    <property type="match status" value="1"/>
</dbReference>
<evidence type="ECO:0000256" key="2">
    <source>
        <dbReference type="ARBA" id="ARBA00001941"/>
    </source>
</evidence>
<dbReference type="InterPro" id="IPR030963">
    <property type="entry name" value="DHQ_synth_fam"/>
</dbReference>
<keyword evidence="6" id="KW-0057">Aromatic amino acid biosynthesis</keyword>
<protein>
    <submittedName>
        <fullName evidence="11">3-dehydroquinate synthase</fullName>
    </submittedName>
</protein>
<gene>
    <name evidence="11" type="ORF">SAMN05216216_104102</name>
</gene>
<evidence type="ECO:0000259" key="9">
    <source>
        <dbReference type="Pfam" id="PF01761"/>
    </source>
</evidence>
<dbReference type="Pfam" id="PF01761">
    <property type="entry name" value="DHQ_synthase"/>
    <property type="match status" value="1"/>
</dbReference>
<dbReference type="AlphaFoldDB" id="A0A1G9CKW2"/>
<keyword evidence="3" id="KW-0028">Amino-acid biosynthesis</keyword>
<dbReference type="Proteomes" id="UP000199008">
    <property type="component" value="Unassembled WGS sequence"/>
</dbReference>
<dbReference type="Pfam" id="PF24621">
    <property type="entry name" value="DHQS_C"/>
    <property type="match status" value="1"/>
</dbReference>
<feature type="domain" description="3-dehydroquinate synthase N-terminal" evidence="9">
    <location>
        <begin position="61"/>
        <end position="171"/>
    </location>
</feature>
<keyword evidence="4" id="KW-0479">Metal-binding</keyword>
<dbReference type="OrthoDB" id="9806583at2"/>
<reference evidence="12" key="1">
    <citation type="submission" date="2016-10" db="EMBL/GenBank/DDBJ databases">
        <authorList>
            <person name="Varghese N."/>
            <person name="Submissions S."/>
        </authorList>
    </citation>
    <scope>NUCLEOTIDE SEQUENCE [LARGE SCALE GENOMIC DNA]</scope>
    <source>
        <strain evidence="12">CGMCC 1.8895</strain>
    </source>
</reference>
<dbReference type="GO" id="GO:0009073">
    <property type="term" value="P:aromatic amino acid family biosynthetic process"/>
    <property type="evidence" value="ECO:0007669"/>
    <property type="project" value="UniProtKB-KW"/>
</dbReference>
<keyword evidence="12" id="KW-1185">Reference proteome</keyword>
<dbReference type="GO" id="GO:0003856">
    <property type="term" value="F:3-dehydroquinate synthase activity"/>
    <property type="evidence" value="ECO:0007669"/>
    <property type="project" value="TreeGrafter"/>
</dbReference>
<dbReference type="PANTHER" id="PTHR43622">
    <property type="entry name" value="3-DEHYDROQUINATE SYNTHASE"/>
    <property type="match status" value="1"/>
</dbReference>
<comment type="cofactor">
    <cofactor evidence="1">
        <name>NAD(+)</name>
        <dbReference type="ChEBI" id="CHEBI:57540"/>
    </cofactor>
</comment>
<evidence type="ECO:0000256" key="5">
    <source>
        <dbReference type="ARBA" id="ARBA00023027"/>
    </source>
</evidence>
<evidence type="ECO:0000313" key="12">
    <source>
        <dbReference type="Proteomes" id="UP000199008"/>
    </source>
</evidence>
<keyword evidence="5" id="KW-0520">NAD</keyword>
<dbReference type="GO" id="GO:0046872">
    <property type="term" value="F:metal ion binding"/>
    <property type="evidence" value="ECO:0007669"/>
    <property type="project" value="UniProtKB-KW"/>
</dbReference>
<dbReference type="RefSeq" id="WP_092984886.1">
    <property type="nucleotide sequence ID" value="NZ_FNFY01000004.1"/>
</dbReference>
<dbReference type="Gene3D" id="1.20.1090.10">
    <property type="entry name" value="Dehydroquinate synthase-like - alpha domain"/>
    <property type="match status" value="1"/>
</dbReference>
<dbReference type="InterPro" id="IPR056179">
    <property type="entry name" value="DHQS_C"/>
</dbReference>
<accession>A0A1G9CKW2</accession>
<proteinExistence type="predicted"/>
<dbReference type="InterPro" id="IPR050071">
    <property type="entry name" value="Dehydroquinate_synthase"/>
</dbReference>
<evidence type="ECO:0000256" key="8">
    <source>
        <dbReference type="ARBA" id="ARBA00023285"/>
    </source>
</evidence>
<comment type="cofactor">
    <cofactor evidence="2">
        <name>Co(2+)</name>
        <dbReference type="ChEBI" id="CHEBI:48828"/>
    </cofactor>
</comment>
<dbReference type="InterPro" id="IPR030960">
    <property type="entry name" value="DHQS/DOIS_N"/>
</dbReference>
<evidence type="ECO:0000256" key="1">
    <source>
        <dbReference type="ARBA" id="ARBA00001911"/>
    </source>
</evidence>
<name>A0A1G9CKW2_9BACL</name>
<dbReference type="Gene3D" id="3.40.50.1970">
    <property type="match status" value="1"/>
</dbReference>
<evidence type="ECO:0000259" key="10">
    <source>
        <dbReference type="Pfam" id="PF24621"/>
    </source>
</evidence>
<sequence>MHEFKTTYPDNNYTVHVGHGIFNKVMKHYTSHYNEVFYIVDVTVYGHFRDGILKDIEDPILIDSGESAKTFQSFMNLTENLLEQGIKRSSLVVVIGGGAAGDAGGFAAAVTLRGVDFIQVPTTILAHDSAIGGKTAINSSHGKNLIGAFHRPSGVIYDLEFLSTLPESEIMSGFGEVFKHSLLNSKEAARSLMAKTAFGISIDAIEESIIDGIKTKMDYVSSDEFESGSRKFLNLGHTLGHAIEYQYKIPHGQAIILGLYAMMYISNKTAENEIFDLQKYHEYFSGLDYPVGLLGEMDIEQMIDLMRHDKKNIKNEAIGFVLIDESFSPYFTELNISTLENYLSGIKESI</sequence>
<keyword evidence="7" id="KW-0456">Lyase</keyword>
<dbReference type="EMBL" id="FNFY01000004">
    <property type="protein sequence ID" value="SDK52229.1"/>
    <property type="molecule type" value="Genomic_DNA"/>
</dbReference>
<evidence type="ECO:0000313" key="11">
    <source>
        <dbReference type="EMBL" id="SDK52229.1"/>
    </source>
</evidence>
<evidence type="ECO:0000256" key="7">
    <source>
        <dbReference type="ARBA" id="ARBA00023239"/>
    </source>
</evidence>
<evidence type="ECO:0000256" key="4">
    <source>
        <dbReference type="ARBA" id="ARBA00022723"/>
    </source>
</evidence>